<dbReference type="EMBL" id="MCFJ01000008">
    <property type="protein sequence ID" value="ORY63340.1"/>
    <property type="molecule type" value="Genomic_DNA"/>
</dbReference>
<proteinExistence type="predicted"/>
<reference evidence="2 3" key="1">
    <citation type="submission" date="2016-07" db="EMBL/GenBank/DDBJ databases">
        <title>Pervasive Adenine N6-methylation of Active Genes in Fungi.</title>
        <authorList>
            <consortium name="DOE Joint Genome Institute"/>
            <person name="Mondo S.J."/>
            <person name="Dannebaum R.O."/>
            <person name="Kuo R.C."/>
            <person name="Labutti K."/>
            <person name="Haridas S."/>
            <person name="Kuo A."/>
            <person name="Salamov A."/>
            <person name="Ahrendt S.R."/>
            <person name="Lipzen A."/>
            <person name="Sullivan W."/>
            <person name="Andreopoulos W.B."/>
            <person name="Clum A."/>
            <person name="Lindquist E."/>
            <person name="Daum C."/>
            <person name="Ramamoorthy G.K."/>
            <person name="Gryganskyi A."/>
            <person name="Culley D."/>
            <person name="Magnuson J.K."/>
            <person name="James T.Y."/>
            <person name="O'Malley M.A."/>
            <person name="Stajich J.E."/>
            <person name="Spatafora J.W."/>
            <person name="Visel A."/>
            <person name="Grigoriev I.V."/>
        </authorList>
    </citation>
    <scope>NUCLEOTIDE SEQUENCE [LARGE SCALE GENOMIC DNA]</scope>
    <source>
        <strain evidence="2 3">CBS 129021</strain>
    </source>
</reference>
<dbReference type="Gene3D" id="3.30.710.10">
    <property type="entry name" value="Potassium Channel Kv1.1, Chain A"/>
    <property type="match status" value="1"/>
</dbReference>
<dbReference type="PANTHER" id="PTHR24413">
    <property type="entry name" value="SPECKLE-TYPE POZ PROTEIN"/>
    <property type="match status" value="1"/>
</dbReference>
<dbReference type="RefSeq" id="XP_040714997.1">
    <property type="nucleotide sequence ID" value="XM_040865103.1"/>
</dbReference>
<dbReference type="STRING" id="1141098.A0A1Y2DVM0"/>
<feature type="domain" description="BTB" evidence="1">
    <location>
        <begin position="21"/>
        <end position="88"/>
    </location>
</feature>
<dbReference type="InterPro" id="IPR011333">
    <property type="entry name" value="SKP1/BTB/POZ_sf"/>
</dbReference>
<dbReference type="Proteomes" id="UP000193689">
    <property type="component" value="Unassembled WGS sequence"/>
</dbReference>
<dbReference type="PROSITE" id="PS50097">
    <property type="entry name" value="BTB"/>
    <property type="match status" value="1"/>
</dbReference>
<dbReference type="InParanoid" id="A0A1Y2DVM0"/>
<evidence type="ECO:0000313" key="2">
    <source>
        <dbReference type="EMBL" id="ORY63340.1"/>
    </source>
</evidence>
<comment type="caution">
    <text evidence="2">The sequence shown here is derived from an EMBL/GenBank/DDBJ whole genome shotgun (WGS) entry which is preliminary data.</text>
</comment>
<organism evidence="2 3">
    <name type="scientific">Pseudomassariella vexata</name>
    <dbReference type="NCBI Taxonomy" id="1141098"/>
    <lineage>
        <taxon>Eukaryota</taxon>
        <taxon>Fungi</taxon>
        <taxon>Dikarya</taxon>
        <taxon>Ascomycota</taxon>
        <taxon>Pezizomycotina</taxon>
        <taxon>Sordariomycetes</taxon>
        <taxon>Xylariomycetidae</taxon>
        <taxon>Amphisphaeriales</taxon>
        <taxon>Pseudomassariaceae</taxon>
        <taxon>Pseudomassariella</taxon>
    </lineage>
</organism>
<dbReference type="InterPro" id="IPR000210">
    <property type="entry name" value="BTB/POZ_dom"/>
</dbReference>
<sequence length="271" mass="30901">MATAGMHADSDMSLFLDRKFSDATVECERMTWQVHRAILCSRSKWFDKALDGNFKEAKDKYVVIQETPVAKVEWLLKFIYGGDLAVEKSTGFDSNVFVAFCEAYELGDFYDVPALRKSVIKKLKSALNLLIKPIQTEAHRYIPHVAFKVTFQHHYQGVLEGVSRAYKYDVPTLEPLQREFAGFVRRTGYAVLQDKRFRDYVASNPVFARDILMIISADIAFGAHPIPIEFPTCDKCKRGLFSLQHGAYLSRLEGNFQWKSATCSRCEDAPI</sequence>
<gene>
    <name evidence="2" type="ORF">BCR38DRAFT_516584</name>
</gene>
<dbReference type="AlphaFoldDB" id="A0A1Y2DVM0"/>
<dbReference type="Pfam" id="PF00651">
    <property type="entry name" value="BTB"/>
    <property type="match status" value="1"/>
</dbReference>
<dbReference type="OrthoDB" id="6359816at2759"/>
<accession>A0A1Y2DVM0</accession>
<dbReference type="GeneID" id="63781315"/>
<name>A0A1Y2DVM0_9PEZI</name>
<dbReference type="SMART" id="SM00225">
    <property type="entry name" value="BTB"/>
    <property type="match status" value="1"/>
</dbReference>
<dbReference type="SUPFAM" id="SSF54695">
    <property type="entry name" value="POZ domain"/>
    <property type="match status" value="1"/>
</dbReference>
<protein>
    <recommendedName>
        <fullName evidence="1">BTB domain-containing protein</fullName>
    </recommendedName>
</protein>
<dbReference type="CDD" id="cd18186">
    <property type="entry name" value="BTB_POZ_ZBTB_KLHL-like"/>
    <property type="match status" value="1"/>
</dbReference>
<keyword evidence="3" id="KW-1185">Reference proteome</keyword>
<evidence type="ECO:0000259" key="1">
    <source>
        <dbReference type="PROSITE" id="PS50097"/>
    </source>
</evidence>
<evidence type="ECO:0000313" key="3">
    <source>
        <dbReference type="Proteomes" id="UP000193689"/>
    </source>
</evidence>